<sequence length="572" mass="64929">MTVVLPEQPIASTQNLQAKDLSLKSITVFNDRAEVKREFQVTLKAGLNEVRVENVATSIESESIRIDGRGPGTIHEVQFKEEPARQDEIDSDHVKQLVQKLKEFEDKKAGLGDRKETFSNRLKALDTLTTNFGKSNESATLKFDDSTETSLEKLFDYHEKKNIEIRAKIREYEKEIKHIDEDIQKTNNEINQLRASRHWKRSILLLLEAAEDGTKIDLELAYQVYNARWTPSYDVRVQTGDKADGVKLKISYFGNIQQDSGEDWKDVELILSTAQPRLGGMLPKLGTLNAQFYRPPPPPPERAIRPMVMRKSLRRDVEEEESYSMMEACAFGGAAPQLKRMEYTAEENVLSTTFTVPQRKTIPSDPSEHKVTIATMELDAILHYDVVPKKNTNAFLTAAVLNTSVYPLLTGQASIYLNNSFSTKTSIGPVYAGEKFDCPLGVDPSIKVQYKPVHKYQQQLGLLNKSSSTTNEQKIIVKNTKRDGVLLTIHEHIPKSTDEKIKIKLFTPEVKPGINHEEDNKSLKLPDVGAKLNNNHNLEWTILLSPDEERELSVKWTIDYPPTETIEYNEAF</sequence>
<evidence type="ECO:0000313" key="5">
    <source>
        <dbReference type="WBParaSite" id="ACRNAN_scaffold9118.g22807.t3"/>
    </source>
</evidence>
<dbReference type="Proteomes" id="UP000887540">
    <property type="component" value="Unplaced"/>
</dbReference>
<feature type="coiled-coil region" evidence="1">
    <location>
        <begin position="162"/>
        <end position="196"/>
    </location>
</feature>
<feature type="domain" description="DUF4139" evidence="2">
    <location>
        <begin position="218"/>
        <end position="561"/>
    </location>
</feature>
<keyword evidence="4" id="KW-1185">Reference proteome</keyword>
<protein>
    <submittedName>
        <fullName evidence="5">Protein F37C4.5</fullName>
    </submittedName>
</protein>
<dbReference type="InterPro" id="IPR025554">
    <property type="entry name" value="DUF4140"/>
</dbReference>
<dbReference type="InterPro" id="IPR011935">
    <property type="entry name" value="CHP02231"/>
</dbReference>
<reference evidence="5" key="1">
    <citation type="submission" date="2022-11" db="UniProtKB">
        <authorList>
            <consortium name="WormBaseParasite"/>
        </authorList>
    </citation>
    <scope>IDENTIFICATION</scope>
</reference>
<dbReference type="WBParaSite" id="ACRNAN_scaffold9118.g22807.t3">
    <property type="protein sequence ID" value="ACRNAN_scaffold9118.g22807.t3"/>
    <property type="gene ID" value="ACRNAN_scaffold9118.g22807"/>
</dbReference>
<dbReference type="PANTHER" id="PTHR31005:SF8">
    <property type="entry name" value="DUF4139 DOMAIN-CONTAINING PROTEIN"/>
    <property type="match status" value="1"/>
</dbReference>
<evidence type="ECO:0000313" key="4">
    <source>
        <dbReference type="Proteomes" id="UP000887540"/>
    </source>
</evidence>
<name>A0A914ENZ4_9BILA</name>
<dbReference type="PANTHER" id="PTHR31005">
    <property type="entry name" value="DUF4139 DOMAIN-CONTAINING PROTEIN"/>
    <property type="match status" value="1"/>
</dbReference>
<proteinExistence type="predicted"/>
<accession>A0A914ENZ4</accession>
<keyword evidence="1" id="KW-0175">Coiled coil</keyword>
<dbReference type="NCBIfam" id="TIGR02231">
    <property type="entry name" value="mucoidy inhibitor MuiA family protein"/>
    <property type="match status" value="1"/>
</dbReference>
<feature type="domain" description="DUF4140" evidence="3">
    <location>
        <begin position="26"/>
        <end position="125"/>
    </location>
</feature>
<organism evidence="4 5">
    <name type="scientific">Acrobeloides nanus</name>
    <dbReference type="NCBI Taxonomy" id="290746"/>
    <lineage>
        <taxon>Eukaryota</taxon>
        <taxon>Metazoa</taxon>
        <taxon>Ecdysozoa</taxon>
        <taxon>Nematoda</taxon>
        <taxon>Chromadorea</taxon>
        <taxon>Rhabditida</taxon>
        <taxon>Tylenchina</taxon>
        <taxon>Cephalobomorpha</taxon>
        <taxon>Cephaloboidea</taxon>
        <taxon>Cephalobidae</taxon>
        <taxon>Acrobeloides</taxon>
    </lineage>
</organism>
<evidence type="ECO:0000259" key="3">
    <source>
        <dbReference type="Pfam" id="PF13600"/>
    </source>
</evidence>
<dbReference type="Pfam" id="PF13600">
    <property type="entry name" value="DUF4140"/>
    <property type="match status" value="1"/>
</dbReference>
<dbReference type="AlphaFoldDB" id="A0A914ENZ4"/>
<dbReference type="Pfam" id="PF13598">
    <property type="entry name" value="DUF4139"/>
    <property type="match status" value="1"/>
</dbReference>
<evidence type="ECO:0000259" key="2">
    <source>
        <dbReference type="Pfam" id="PF13598"/>
    </source>
</evidence>
<evidence type="ECO:0000256" key="1">
    <source>
        <dbReference type="SAM" id="Coils"/>
    </source>
</evidence>
<dbReference type="InterPro" id="IPR037291">
    <property type="entry name" value="DUF4139"/>
</dbReference>